<sequence length="234" mass="25905">MSNLDPAEIDKFQSFANTWWDPQGPLHTLHEINPLRLQYINEKVSGGLRGKRVLDVGCGAGILSESMAWQGAEVLGIDLAEDAIQAGKQHAVERGIEMQYRAVAVEDLAAAEPDSYDVVTCMEMLEHVPDPASIIASCAKLVKPGGSVFLSTLNRNPKSYLYAIVGAEYLLGLLPRGTHDYEKFLRPSELLDMIRASGLRLRDLQGMHYDPWRRVARLTGDVSVNYLCHCQKPA</sequence>
<dbReference type="Proteomes" id="UP001197378">
    <property type="component" value="Unassembled WGS sequence"/>
</dbReference>
<proteinExistence type="inferred from homology"/>
<dbReference type="EC" id="2.1.1.64" evidence="5"/>
<evidence type="ECO:0000256" key="2">
    <source>
        <dbReference type="ARBA" id="ARBA00022679"/>
    </source>
</evidence>
<comment type="caution">
    <text evidence="6">The sequence shown here is derived from an EMBL/GenBank/DDBJ whole genome shotgun (WGS) entry which is preliminary data.</text>
</comment>
<accession>A0AAE2YS96</accession>
<protein>
    <recommendedName>
        <fullName evidence="5">Ubiquinone biosynthesis O-methyltransferase</fullName>
    </recommendedName>
    <alternativeName>
        <fullName evidence="5">2-polyprenyl-6-hydroxyphenol methylase</fullName>
        <ecNumber evidence="5">2.1.1.222</ecNumber>
    </alternativeName>
    <alternativeName>
        <fullName evidence="5">3-demethylubiquinone 3-O-methyltransferase</fullName>
        <ecNumber evidence="5">2.1.1.64</ecNumber>
    </alternativeName>
</protein>
<evidence type="ECO:0000313" key="6">
    <source>
        <dbReference type="EMBL" id="MBU2789310.1"/>
    </source>
</evidence>
<comment type="catalytic activity">
    <reaction evidence="5">
        <text>a 3-demethylubiquinol + S-adenosyl-L-methionine = a ubiquinol + S-adenosyl-L-homocysteine + H(+)</text>
        <dbReference type="Rhea" id="RHEA:44380"/>
        <dbReference type="Rhea" id="RHEA-COMP:9566"/>
        <dbReference type="Rhea" id="RHEA-COMP:10914"/>
        <dbReference type="ChEBI" id="CHEBI:15378"/>
        <dbReference type="ChEBI" id="CHEBI:17976"/>
        <dbReference type="ChEBI" id="CHEBI:57856"/>
        <dbReference type="ChEBI" id="CHEBI:59789"/>
        <dbReference type="ChEBI" id="CHEBI:84422"/>
        <dbReference type="EC" id="2.1.1.64"/>
    </reaction>
</comment>
<feature type="binding site" evidence="5">
    <location>
        <position position="122"/>
    </location>
    <ligand>
        <name>S-adenosyl-L-methionine</name>
        <dbReference type="ChEBI" id="CHEBI:59789"/>
    </ligand>
</feature>
<dbReference type="AlphaFoldDB" id="A0AAE2YS96"/>
<dbReference type="Gene3D" id="3.40.50.150">
    <property type="entry name" value="Vaccinia Virus protein VP39"/>
    <property type="match status" value="1"/>
</dbReference>
<dbReference type="EC" id="2.1.1.222" evidence="5"/>
<dbReference type="RefSeq" id="WP_215871168.1">
    <property type="nucleotide sequence ID" value="NZ_JAAXYO010000196.1"/>
</dbReference>
<gene>
    <name evidence="5 6" type="primary">ubiG</name>
    <name evidence="6" type="ORF">HFQ13_14060</name>
</gene>
<dbReference type="SUPFAM" id="SSF53335">
    <property type="entry name" value="S-adenosyl-L-methionine-dependent methyltransferases"/>
    <property type="match status" value="1"/>
</dbReference>
<dbReference type="GO" id="GO:0032259">
    <property type="term" value="P:methylation"/>
    <property type="evidence" value="ECO:0007669"/>
    <property type="project" value="UniProtKB-KW"/>
</dbReference>
<comment type="pathway">
    <text evidence="5">Cofactor biosynthesis; ubiquinone biosynthesis.</text>
</comment>
<evidence type="ECO:0000256" key="4">
    <source>
        <dbReference type="ARBA" id="ARBA00022691"/>
    </source>
</evidence>
<feature type="binding site" evidence="5">
    <location>
        <position position="78"/>
    </location>
    <ligand>
        <name>S-adenosyl-L-methionine</name>
        <dbReference type="ChEBI" id="CHEBI:59789"/>
    </ligand>
</feature>
<evidence type="ECO:0000256" key="1">
    <source>
        <dbReference type="ARBA" id="ARBA00022603"/>
    </source>
</evidence>
<dbReference type="NCBIfam" id="TIGR01983">
    <property type="entry name" value="UbiG"/>
    <property type="match status" value="1"/>
</dbReference>
<evidence type="ECO:0000313" key="7">
    <source>
        <dbReference type="Proteomes" id="UP001197378"/>
    </source>
</evidence>
<dbReference type="CDD" id="cd02440">
    <property type="entry name" value="AdoMet_MTases"/>
    <property type="match status" value="1"/>
</dbReference>
<dbReference type="PANTHER" id="PTHR43464:SF19">
    <property type="entry name" value="UBIQUINONE BIOSYNTHESIS O-METHYLTRANSFERASE, MITOCHONDRIAL"/>
    <property type="match status" value="1"/>
</dbReference>
<evidence type="ECO:0000256" key="5">
    <source>
        <dbReference type="HAMAP-Rule" id="MF_00472"/>
    </source>
</evidence>
<dbReference type="EMBL" id="JAAXYO010000196">
    <property type="protein sequence ID" value="MBU2789310.1"/>
    <property type="molecule type" value="Genomic_DNA"/>
</dbReference>
<dbReference type="GO" id="GO:0102208">
    <property type="term" value="F:2-polyprenyl-6-hydroxyphenol methylase activity"/>
    <property type="evidence" value="ECO:0007669"/>
    <property type="project" value="UniProtKB-EC"/>
</dbReference>
<evidence type="ECO:0000256" key="3">
    <source>
        <dbReference type="ARBA" id="ARBA00022688"/>
    </source>
</evidence>
<feature type="binding site" evidence="5">
    <location>
        <position position="57"/>
    </location>
    <ligand>
        <name>S-adenosyl-L-methionine</name>
        <dbReference type="ChEBI" id="CHEBI:59789"/>
    </ligand>
</feature>
<keyword evidence="2 5" id="KW-0808">Transferase</keyword>
<dbReference type="FunFam" id="3.40.50.150:FF:000028">
    <property type="entry name" value="Ubiquinone biosynthesis O-methyltransferase"/>
    <property type="match status" value="1"/>
</dbReference>
<name>A0AAE2YS96_9PROT</name>
<dbReference type="GO" id="GO:0061542">
    <property type="term" value="F:3-demethylubiquinol 3-O-methyltransferase activity"/>
    <property type="evidence" value="ECO:0007669"/>
    <property type="project" value="UniProtKB-UniRule"/>
</dbReference>
<keyword evidence="4 5" id="KW-0949">S-adenosyl-L-methionine</keyword>
<dbReference type="PANTHER" id="PTHR43464">
    <property type="entry name" value="METHYLTRANSFERASE"/>
    <property type="match status" value="1"/>
</dbReference>
<feature type="binding site" evidence="5">
    <location>
        <position position="36"/>
    </location>
    <ligand>
        <name>S-adenosyl-L-methionine</name>
        <dbReference type="ChEBI" id="CHEBI:59789"/>
    </ligand>
</feature>
<keyword evidence="1 5" id="KW-0489">Methyltransferase</keyword>
<keyword evidence="3 5" id="KW-0831">Ubiquinone biosynthesis</keyword>
<comment type="similarity">
    <text evidence="5">Belongs to the methyltransferase superfamily. UbiG/COQ3 family.</text>
</comment>
<comment type="function">
    <text evidence="5">O-methyltransferase that catalyzes the 2 O-methylation steps in the ubiquinone biosynthetic pathway.</text>
</comment>
<dbReference type="InterPro" id="IPR010233">
    <property type="entry name" value="UbiG_MeTrfase"/>
</dbReference>
<dbReference type="InterPro" id="IPR029063">
    <property type="entry name" value="SAM-dependent_MTases_sf"/>
</dbReference>
<dbReference type="HAMAP" id="MF_00472">
    <property type="entry name" value="UbiG"/>
    <property type="match status" value="1"/>
</dbReference>
<dbReference type="GO" id="GO:0010420">
    <property type="term" value="F:polyprenyldihydroxybenzoate methyltransferase activity"/>
    <property type="evidence" value="ECO:0007669"/>
    <property type="project" value="InterPro"/>
</dbReference>
<reference evidence="6" key="1">
    <citation type="journal article" date="2021" name="ISME J.">
        <title>Genomic evolution of the class Acidithiobacillia: deep-branching Proteobacteria living in extreme acidic conditions.</title>
        <authorList>
            <person name="Moya-Beltran A."/>
            <person name="Beard S."/>
            <person name="Rojas-Villalobos C."/>
            <person name="Issotta F."/>
            <person name="Gallardo Y."/>
            <person name="Ulloa R."/>
            <person name="Giaveno A."/>
            <person name="Degli Esposti M."/>
            <person name="Johnson D.B."/>
            <person name="Quatrini R."/>
        </authorList>
    </citation>
    <scope>NUCLEOTIDE SEQUENCE</scope>
    <source>
        <strain evidence="6">VAN18-1</strain>
    </source>
</reference>
<keyword evidence="7" id="KW-1185">Reference proteome</keyword>
<comment type="catalytic activity">
    <reaction evidence="5">
        <text>a 3-(all-trans-polyprenyl)benzene-1,2-diol + S-adenosyl-L-methionine = a 2-methoxy-6-(all-trans-polyprenyl)phenol + S-adenosyl-L-homocysteine + H(+)</text>
        <dbReference type="Rhea" id="RHEA:31411"/>
        <dbReference type="Rhea" id="RHEA-COMP:9550"/>
        <dbReference type="Rhea" id="RHEA-COMP:9551"/>
        <dbReference type="ChEBI" id="CHEBI:15378"/>
        <dbReference type="ChEBI" id="CHEBI:57856"/>
        <dbReference type="ChEBI" id="CHEBI:59789"/>
        <dbReference type="ChEBI" id="CHEBI:62729"/>
        <dbReference type="ChEBI" id="CHEBI:62731"/>
        <dbReference type="EC" id="2.1.1.222"/>
    </reaction>
</comment>
<organism evidence="6 7">
    <name type="scientific">Igneacidithiobacillus copahuensis</name>
    <dbReference type="NCBI Taxonomy" id="2724909"/>
    <lineage>
        <taxon>Bacteria</taxon>
        <taxon>Pseudomonadati</taxon>
        <taxon>Pseudomonadota</taxon>
        <taxon>Acidithiobacillia</taxon>
        <taxon>Acidithiobacillales</taxon>
        <taxon>Acidithiobacillaceae</taxon>
        <taxon>Igneacidithiobacillus</taxon>
    </lineage>
</organism>
<dbReference type="Pfam" id="PF13489">
    <property type="entry name" value="Methyltransf_23"/>
    <property type="match status" value="1"/>
</dbReference>